<dbReference type="GO" id="GO:0016020">
    <property type="term" value="C:membrane"/>
    <property type="evidence" value="ECO:0007669"/>
    <property type="project" value="TreeGrafter"/>
</dbReference>
<feature type="region of interest" description="Disordered" evidence="1">
    <location>
        <begin position="1"/>
        <end position="20"/>
    </location>
</feature>
<dbReference type="GO" id="GO:0005737">
    <property type="term" value="C:cytoplasm"/>
    <property type="evidence" value="ECO:0007669"/>
    <property type="project" value="TreeGrafter"/>
</dbReference>
<feature type="compositionally biased region" description="Basic residues" evidence="1">
    <location>
        <begin position="1"/>
        <end position="11"/>
    </location>
</feature>
<dbReference type="PANTHER" id="PTHR12894:SF27">
    <property type="entry name" value="TRANSFORMING GROWTH FACTOR-BETA RECEPTOR-ASSOCIATED PROTEIN 1"/>
    <property type="match status" value="1"/>
</dbReference>
<evidence type="ECO:0000259" key="2">
    <source>
        <dbReference type="Pfam" id="PF10367"/>
    </source>
</evidence>
<name>A0A061RNQ3_9CHLO</name>
<dbReference type="AlphaFoldDB" id="A0A061RNQ3"/>
<dbReference type="InterPro" id="IPR032914">
    <property type="entry name" value="Vam6/VPS39/TRAP1"/>
</dbReference>
<dbReference type="GO" id="GO:0034058">
    <property type="term" value="P:endosomal vesicle fusion"/>
    <property type="evidence" value="ECO:0007669"/>
    <property type="project" value="TreeGrafter"/>
</dbReference>
<dbReference type="PROSITE" id="PS51257">
    <property type="entry name" value="PROKAR_LIPOPROTEIN"/>
    <property type="match status" value="1"/>
</dbReference>
<dbReference type="Pfam" id="PF10367">
    <property type="entry name" value="zf-Vps39_C"/>
    <property type="match status" value="1"/>
</dbReference>
<protein>
    <submittedName>
        <fullName evidence="3">Vam6 vps39-like</fullName>
    </submittedName>
</protein>
<dbReference type="GO" id="GO:0006914">
    <property type="term" value="P:autophagy"/>
    <property type="evidence" value="ECO:0007669"/>
    <property type="project" value="TreeGrafter"/>
</dbReference>
<dbReference type="InterPro" id="IPR019453">
    <property type="entry name" value="VPS39/TGFA1_Znf"/>
</dbReference>
<gene>
    <name evidence="3" type="ORF">TSPGSL018_31405</name>
</gene>
<evidence type="ECO:0000256" key="1">
    <source>
        <dbReference type="SAM" id="MobiDB-lite"/>
    </source>
</evidence>
<sequence length="266" mass="28945">MMKATTHRRRSPSSGRVGSAAASASTSSSACLLTSTLSASFRGLEVLQLCVHGLGSAALAEEYCDFLYDHYAALQCGKPGREPVRSRSGALMLCPPDIPPEDGETGDDVGRSKQPDIYLHLIQVMLEPERRSDAANGPGPHAMSRVASMLSRKQHRINPMVALTLLPGSVPLRDVAPFLEGALRSMGEEQHNSAIVKNLRRSENLQVREELVHLRRRRIAVSSERACGICHKRIGSSVFAAYPDDTLVHFVCYKRTVDTANAVAFP</sequence>
<dbReference type="PANTHER" id="PTHR12894">
    <property type="entry name" value="CNH DOMAIN CONTAINING"/>
    <property type="match status" value="1"/>
</dbReference>
<accession>A0A061RNQ3</accession>
<proteinExistence type="predicted"/>
<feature type="domain" description="Vacuolar sorting protein 39/Transforming growth factor beta receptor-associated zinc finger" evidence="2">
    <location>
        <begin position="217"/>
        <end position="255"/>
    </location>
</feature>
<reference evidence="3" key="1">
    <citation type="submission" date="2014-05" db="EMBL/GenBank/DDBJ databases">
        <title>The transcriptome of the halophilic microalga Tetraselmis sp. GSL018 isolated from the Great Salt Lake, Utah.</title>
        <authorList>
            <person name="Jinkerson R.E."/>
            <person name="D'Adamo S."/>
            <person name="Posewitz M.C."/>
        </authorList>
    </citation>
    <scope>NUCLEOTIDE SEQUENCE</scope>
    <source>
        <strain evidence="3">GSL018</strain>
    </source>
</reference>
<dbReference type="EMBL" id="GBEZ01013590">
    <property type="protein sequence ID" value="JAC72409.1"/>
    <property type="molecule type" value="Transcribed_RNA"/>
</dbReference>
<evidence type="ECO:0000313" key="3">
    <source>
        <dbReference type="EMBL" id="JAC72409.1"/>
    </source>
</evidence>
<feature type="non-terminal residue" evidence="3">
    <location>
        <position position="266"/>
    </location>
</feature>
<organism evidence="3">
    <name type="scientific">Tetraselmis sp. GSL018</name>
    <dbReference type="NCBI Taxonomy" id="582737"/>
    <lineage>
        <taxon>Eukaryota</taxon>
        <taxon>Viridiplantae</taxon>
        <taxon>Chlorophyta</taxon>
        <taxon>core chlorophytes</taxon>
        <taxon>Chlorodendrophyceae</taxon>
        <taxon>Chlorodendrales</taxon>
        <taxon>Chlorodendraceae</taxon>
        <taxon>Tetraselmis</taxon>
    </lineage>
</organism>